<sequence length="53" mass="5625">MHLKMAAQNEPIRDVAILVEKYAIPSPGLRPGVGLYLQSTLRDATPPPGGARG</sequence>
<evidence type="ECO:0000313" key="2">
    <source>
        <dbReference type="Proteomes" id="UP000326837"/>
    </source>
</evidence>
<reference evidence="2" key="1">
    <citation type="submission" date="2019-10" db="EMBL/GenBank/DDBJ databases">
        <title>Lacipirellula parvula gen. nov., sp. nov., representing a lineage of planctomycetes widespread in freshwater anoxic habitats, and description of the family Lacipirellulaceae.</title>
        <authorList>
            <person name="Dedysh S.N."/>
            <person name="Kulichevskaya I.S."/>
            <person name="Beletsky A.V."/>
            <person name="Rakitin A.L."/>
            <person name="Mardanov A.V."/>
            <person name="Ivanova A.A."/>
            <person name="Saltykova V.X."/>
            <person name="Rijpstra W.I.C."/>
            <person name="Sinninghe Damste J.S."/>
            <person name="Ravin N.V."/>
        </authorList>
    </citation>
    <scope>NUCLEOTIDE SEQUENCE [LARGE SCALE GENOMIC DNA]</scope>
    <source>
        <strain evidence="2">PX69</strain>
    </source>
</reference>
<gene>
    <name evidence="1" type="ORF">PLANPX_3528</name>
</gene>
<name>A0A5K7XI05_9BACT</name>
<evidence type="ECO:0000313" key="1">
    <source>
        <dbReference type="EMBL" id="BBO33916.1"/>
    </source>
</evidence>
<dbReference type="EMBL" id="AP021861">
    <property type="protein sequence ID" value="BBO33916.1"/>
    <property type="molecule type" value="Genomic_DNA"/>
</dbReference>
<keyword evidence="2" id="KW-1185">Reference proteome</keyword>
<dbReference type="Proteomes" id="UP000326837">
    <property type="component" value="Chromosome"/>
</dbReference>
<protein>
    <submittedName>
        <fullName evidence="1">Uncharacterized protein</fullName>
    </submittedName>
</protein>
<organism evidence="1 2">
    <name type="scientific">Lacipirellula parvula</name>
    <dbReference type="NCBI Taxonomy" id="2650471"/>
    <lineage>
        <taxon>Bacteria</taxon>
        <taxon>Pseudomonadati</taxon>
        <taxon>Planctomycetota</taxon>
        <taxon>Planctomycetia</taxon>
        <taxon>Pirellulales</taxon>
        <taxon>Lacipirellulaceae</taxon>
        <taxon>Lacipirellula</taxon>
    </lineage>
</organism>
<proteinExistence type="predicted"/>
<dbReference type="KEGG" id="lpav:PLANPX_3528"/>
<accession>A0A5K7XI05</accession>
<dbReference type="AlphaFoldDB" id="A0A5K7XI05"/>